<evidence type="ECO:0000259" key="2">
    <source>
        <dbReference type="Pfam" id="PF13391"/>
    </source>
</evidence>
<feature type="domain" description="HNH nuclease" evidence="2">
    <location>
        <begin position="102"/>
        <end position="167"/>
    </location>
</feature>
<evidence type="ECO:0000256" key="1">
    <source>
        <dbReference type="SAM" id="MobiDB-lite"/>
    </source>
</evidence>
<sequence>MVLPALDNAQEGIHHETALNRNGSRVLTARDEVLKGKEYYFRDFRRSRRKVSSRPYFRTLALSTRKPAIQLVAIQNTQHATCGALPRQGSLTDTLLARDISCRLTATIEGTEHAHLIPRTEVDWFRQSTMFQYGVAPRPEIEPIDVPRNALLFRSDIHTVFDQRRFTMTLKPLLPASDSAATHGLAVHHFSPGLSEQFAKLYHGVALQPLHVVAPEYLFARFAWTVFAYSVQCLQQDIKRALYIARDGETSEQEVNRDQCMQLYLTHKCRSLSPFKRKRDDRCPAREGDCDTEEQQDEDEDEDRHKGRARLRSTTFLATSKATPPAELLAEDVNPAYEHIYSPLQDRRSVP</sequence>
<dbReference type="Proteomes" id="UP000304951">
    <property type="component" value="Unassembled WGS sequence"/>
</dbReference>
<organism evidence="3 4">
    <name type="scientific">Aureobasidium pullulans</name>
    <name type="common">Black yeast</name>
    <name type="synonym">Pullularia pullulans</name>
    <dbReference type="NCBI Taxonomy" id="5580"/>
    <lineage>
        <taxon>Eukaryota</taxon>
        <taxon>Fungi</taxon>
        <taxon>Dikarya</taxon>
        <taxon>Ascomycota</taxon>
        <taxon>Pezizomycotina</taxon>
        <taxon>Dothideomycetes</taxon>
        <taxon>Dothideomycetidae</taxon>
        <taxon>Dothideales</taxon>
        <taxon>Saccotheciaceae</taxon>
        <taxon>Aureobasidium</taxon>
    </lineage>
</organism>
<feature type="compositionally biased region" description="Acidic residues" evidence="1">
    <location>
        <begin position="290"/>
        <end position="302"/>
    </location>
</feature>
<feature type="compositionally biased region" description="Basic and acidic residues" evidence="1">
    <location>
        <begin position="278"/>
        <end position="289"/>
    </location>
</feature>
<dbReference type="Pfam" id="PF13391">
    <property type="entry name" value="HNH_2"/>
    <property type="match status" value="1"/>
</dbReference>
<evidence type="ECO:0000313" key="3">
    <source>
        <dbReference type="EMBL" id="THV63719.1"/>
    </source>
</evidence>
<comment type="caution">
    <text evidence="3">The sequence shown here is derived from an EMBL/GenBank/DDBJ whole genome shotgun (WGS) entry which is preliminary data.</text>
</comment>
<name>A0A4S8S262_AURPU</name>
<gene>
    <name evidence="3" type="ORF">D6D28_10445</name>
</gene>
<feature type="compositionally biased region" description="Polar residues" evidence="1">
    <location>
        <begin position="312"/>
        <end position="322"/>
    </location>
</feature>
<proteinExistence type="predicted"/>
<feature type="region of interest" description="Disordered" evidence="1">
    <location>
        <begin position="278"/>
        <end position="334"/>
    </location>
</feature>
<evidence type="ECO:0000313" key="4">
    <source>
        <dbReference type="Proteomes" id="UP000304951"/>
    </source>
</evidence>
<dbReference type="EMBL" id="QZAF01001066">
    <property type="protein sequence ID" value="THV63719.1"/>
    <property type="molecule type" value="Genomic_DNA"/>
</dbReference>
<accession>A0A4S8S262</accession>
<dbReference type="InterPro" id="IPR003615">
    <property type="entry name" value="HNH_nuc"/>
</dbReference>
<dbReference type="AlphaFoldDB" id="A0A4S8S262"/>
<reference evidence="3 4" key="1">
    <citation type="submission" date="2018-10" db="EMBL/GenBank/DDBJ databases">
        <title>Fifty Aureobasidium pullulans genomes reveal a recombining polyextremotolerant generalist.</title>
        <authorList>
            <person name="Gostincar C."/>
            <person name="Turk M."/>
            <person name="Zajc J."/>
            <person name="Gunde-Cimerman N."/>
        </authorList>
    </citation>
    <scope>NUCLEOTIDE SEQUENCE [LARGE SCALE GENOMIC DNA]</scope>
    <source>
        <strain evidence="3 4">EXF-11900</strain>
    </source>
</reference>
<protein>
    <recommendedName>
        <fullName evidence="2">HNH nuclease domain-containing protein</fullName>
    </recommendedName>
</protein>